<name>A0A1R3I742_9ROSI</name>
<dbReference type="AlphaFoldDB" id="A0A1R3I742"/>
<sequence length="67" mass="7241">MELKGCGSVRLNLLSSFLAFVSSKSPRNIKSKPSRNDSFTTDLKASPLDGLQLRVDDAELAGNFPSL</sequence>
<reference evidence="2" key="1">
    <citation type="submission" date="2013-09" db="EMBL/GenBank/DDBJ databases">
        <title>Corchorus olitorius genome sequencing.</title>
        <authorList>
            <person name="Alam M."/>
            <person name="Haque M.S."/>
            <person name="Islam M.S."/>
            <person name="Emdad E.M."/>
            <person name="Islam M.M."/>
            <person name="Ahmed B."/>
            <person name="Halim A."/>
            <person name="Hossen Q.M.M."/>
            <person name="Hossain M.Z."/>
            <person name="Ahmed R."/>
            <person name="Khan M.M."/>
            <person name="Islam R."/>
            <person name="Rashid M.M."/>
            <person name="Khan S.A."/>
            <person name="Rahman M.S."/>
            <person name="Alam M."/>
            <person name="Yahiya A.S."/>
            <person name="Khan M.S."/>
            <person name="Azam M.S."/>
            <person name="Haque T."/>
            <person name="Lashkar M.Z.H."/>
            <person name="Akhand A.I."/>
            <person name="Morshed G."/>
            <person name="Roy S."/>
            <person name="Uddin K.S."/>
            <person name="Rabeya T."/>
            <person name="Hossain A.S."/>
            <person name="Chowdhury A."/>
            <person name="Snigdha A.R."/>
            <person name="Mortoza M.S."/>
            <person name="Matin S.A."/>
            <person name="Hoque S.M.E."/>
            <person name="Islam M.K."/>
            <person name="Roy D.K."/>
            <person name="Haider R."/>
            <person name="Moosa M.M."/>
            <person name="Elias S.M."/>
            <person name="Hasan A.M."/>
            <person name="Jahan S."/>
            <person name="Shafiuddin M."/>
            <person name="Mahmood N."/>
            <person name="Shommy N.S."/>
        </authorList>
    </citation>
    <scope>NUCLEOTIDE SEQUENCE [LARGE SCALE GENOMIC DNA]</scope>
    <source>
        <strain evidence="2">cv. O-4</strain>
    </source>
</reference>
<comment type="caution">
    <text evidence="1">The sequence shown here is derived from an EMBL/GenBank/DDBJ whole genome shotgun (WGS) entry which is preliminary data.</text>
</comment>
<dbReference type="Proteomes" id="UP000187203">
    <property type="component" value="Unassembled WGS sequence"/>
</dbReference>
<gene>
    <name evidence="1" type="ORF">COLO4_24773</name>
</gene>
<evidence type="ECO:0000313" key="2">
    <source>
        <dbReference type="Proteomes" id="UP000187203"/>
    </source>
</evidence>
<accession>A0A1R3I742</accession>
<protein>
    <submittedName>
        <fullName evidence="1">Uncharacterized protein</fullName>
    </submittedName>
</protein>
<dbReference type="EMBL" id="AWUE01018762">
    <property type="protein sequence ID" value="OMO78380.1"/>
    <property type="molecule type" value="Genomic_DNA"/>
</dbReference>
<proteinExistence type="predicted"/>
<keyword evidence="2" id="KW-1185">Reference proteome</keyword>
<organism evidence="1 2">
    <name type="scientific">Corchorus olitorius</name>
    <dbReference type="NCBI Taxonomy" id="93759"/>
    <lineage>
        <taxon>Eukaryota</taxon>
        <taxon>Viridiplantae</taxon>
        <taxon>Streptophyta</taxon>
        <taxon>Embryophyta</taxon>
        <taxon>Tracheophyta</taxon>
        <taxon>Spermatophyta</taxon>
        <taxon>Magnoliopsida</taxon>
        <taxon>eudicotyledons</taxon>
        <taxon>Gunneridae</taxon>
        <taxon>Pentapetalae</taxon>
        <taxon>rosids</taxon>
        <taxon>malvids</taxon>
        <taxon>Malvales</taxon>
        <taxon>Malvaceae</taxon>
        <taxon>Grewioideae</taxon>
        <taxon>Apeibeae</taxon>
        <taxon>Corchorus</taxon>
    </lineage>
</organism>
<evidence type="ECO:0000313" key="1">
    <source>
        <dbReference type="EMBL" id="OMO78380.1"/>
    </source>
</evidence>